<proteinExistence type="predicted"/>
<protein>
    <submittedName>
        <fullName evidence="1">Uncharacterized protein</fullName>
    </submittedName>
</protein>
<comment type="caution">
    <text evidence="1">The sequence shown here is derived from an EMBL/GenBank/DDBJ whole genome shotgun (WGS) entry which is preliminary data.</text>
</comment>
<reference evidence="1" key="1">
    <citation type="journal article" date="2023" name="Microbiol Resour">
        <title>Genome Sequences of Rhodoplanes serenus and Two Thermotolerant Strains, Rhodoplanes tepidamans and 'Rhodoplanes cryptolactis,' Further Refine the Genus.</title>
        <authorList>
            <person name="Rayyan A.A."/>
            <person name="Kyndt J.A."/>
        </authorList>
    </citation>
    <scope>NUCLEOTIDE SEQUENCE</scope>
    <source>
        <strain evidence="1">DSM 9987</strain>
    </source>
</reference>
<dbReference type="Proteomes" id="UP001165652">
    <property type="component" value="Unassembled WGS sequence"/>
</dbReference>
<evidence type="ECO:0000313" key="1">
    <source>
        <dbReference type="EMBL" id="MDC7789541.1"/>
    </source>
</evidence>
<accession>A0ABT5JII5</accession>
<evidence type="ECO:0000313" key="2">
    <source>
        <dbReference type="Proteomes" id="UP001165652"/>
    </source>
</evidence>
<name>A0ABT5JII5_RHOTP</name>
<organism evidence="1 2">
    <name type="scientific">Rhodoplanes tepidamans</name>
    <name type="common">Rhodoplanes cryptolactis</name>
    <dbReference type="NCBI Taxonomy" id="200616"/>
    <lineage>
        <taxon>Bacteria</taxon>
        <taxon>Pseudomonadati</taxon>
        <taxon>Pseudomonadota</taxon>
        <taxon>Alphaproteobacteria</taxon>
        <taxon>Hyphomicrobiales</taxon>
        <taxon>Nitrobacteraceae</taxon>
        <taxon>Rhodoplanes</taxon>
    </lineage>
</organism>
<keyword evidence="2" id="KW-1185">Reference proteome</keyword>
<gene>
    <name evidence="1" type="ORF">PQJ73_28000</name>
</gene>
<dbReference type="EMBL" id="JAQQLI010000077">
    <property type="protein sequence ID" value="MDC7789541.1"/>
    <property type="molecule type" value="Genomic_DNA"/>
</dbReference>
<reference evidence="1" key="2">
    <citation type="submission" date="2023-02" db="EMBL/GenBank/DDBJ databases">
        <authorList>
            <person name="Rayyan A."/>
            <person name="Meyer T."/>
            <person name="Kyndt J.A."/>
        </authorList>
    </citation>
    <scope>NUCLEOTIDE SEQUENCE</scope>
    <source>
        <strain evidence="1">DSM 9987</strain>
    </source>
</reference>
<sequence length="42" mass="4191">MLLPGDPFAVIPGRGEAANPESSDNLGVLGWIPGSALCAAPE</sequence>